<name>A0AA88LHX3_TACVA</name>
<evidence type="ECO:0000256" key="2">
    <source>
        <dbReference type="ARBA" id="ARBA00022692"/>
    </source>
</evidence>
<sequence>MEEFFVFTFSLHIQMKHHLVTQADCYSYRYPMDAGQVLQMIVTVLIFVVGVTLNSLVVWVLGFRKRRRSGSIGGETQGAGSFRIYVVNLALADLMLIMRTPVMLGYLLNNMSWPFGKPVCQLIMFLRCLGLYVGAFLLSAIALERCLCILRPVWARMRRPRWVVPLVCILQWALACALSVPYITAAGLIQDIRNKTHCKENVKDTGKTLLFVLESVAGFLLPLVIFLSCNLAVIVIARRSETSVSSTPVSSPTSPTGSIYTAQRLSRLYRILFLTMLMFLTCWVPYFTCRFLKALASSRDDWQNLSKKAEFGIYVSLFFVYIKSALNPILYVFAARGLSRTLRDSLLSTIVRVFNEDVSESLRRKSLRRKDSQI</sequence>
<dbReference type="Proteomes" id="UP001187315">
    <property type="component" value="Unassembled WGS sequence"/>
</dbReference>
<feature type="transmembrane region" description="Helical" evidence="10">
    <location>
        <begin position="311"/>
        <end position="333"/>
    </location>
</feature>
<feature type="domain" description="G-protein coupled receptors family 1 profile" evidence="11">
    <location>
        <begin position="53"/>
        <end position="331"/>
    </location>
</feature>
<evidence type="ECO:0000256" key="5">
    <source>
        <dbReference type="ARBA" id="ARBA00023136"/>
    </source>
</evidence>
<feature type="transmembrane region" description="Helical" evidence="10">
    <location>
        <begin position="163"/>
        <end position="189"/>
    </location>
</feature>
<evidence type="ECO:0000256" key="7">
    <source>
        <dbReference type="ARBA" id="ARBA00023224"/>
    </source>
</evidence>
<dbReference type="GO" id="GO:0007204">
    <property type="term" value="P:positive regulation of cytosolic calcium ion concentration"/>
    <property type="evidence" value="ECO:0007669"/>
    <property type="project" value="TreeGrafter"/>
</dbReference>
<feature type="transmembrane region" description="Helical" evidence="10">
    <location>
        <begin position="268"/>
        <end position="288"/>
    </location>
</feature>
<evidence type="ECO:0000313" key="13">
    <source>
        <dbReference type="Proteomes" id="UP001187315"/>
    </source>
</evidence>
<evidence type="ECO:0000256" key="9">
    <source>
        <dbReference type="RuleBase" id="RU000688"/>
    </source>
</evidence>
<dbReference type="PANTHER" id="PTHR24225">
    <property type="entry name" value="CHEMOTACTIC RECEPTOR"/>
    <property type="match status" value="1"/>
</dbReference>
<proteinExistence type="inferred from homology"/>
<evidence type="ECO:0000256" key="3">
    <source>
        <dbReference type="ARBA" id="ARBA00022989"/>
    </source>
</evidence>
<gene>
    <name evidence="12" type="ORF">Q7C36_021801</name>
</gene>
<feature type="transmembrane region" description="Helical" evidence="10">
    <location>
        <begin position="122"/>
        <end position="143"/>
    </location>
</feature>
<keyword evidence="4 9" id="KW-0297">G-protein coupled receptor</keyword>
<dbReference type="GO" id="GO:0005886">
    <property type="term" value="C:plasma membrane"/>
    <property type="evidence" value="ECO:0007669"/>
    <property type="project" value="TreeGrafter"/>
</dbReference>
<feature type="transmembrane region" description="Helical" evidence="10">
    <location>
        <begin position="37"/>
        <end position="61"/>
    </location>
</feature>
<evidence type="ECO:0000256" key="8">
    <source>
        <dbReference type="ARBA" id="ARBA00025736"/>
    </source>
</evidence>
<feature type="transmembrane region" description="Helical" evidence="10">
    <location>
        <begin position="82"/>
        <end position="102"/>
    </location>
</feature>
<dbReference type="PROSITE" id="PS00237">
    <property type="entry name" value="G_PROTEIN_RECEP_F1_1"/>
    <property type="match status" value="1"/>
</dbReference>
<evidence type="ECO:0000313" key="12">
    <source>
        <dbReference type="EMBL" id="KAK2817868.1"/>
    </source>
</evidence>
<dbReference type="InterPro" id="IPR000276">
    <property type="entry name" value="GPCR_Rhodpsn"/>
</dbReference>
<organism evidence="12 13">
    <name type="scientific">Tachysurus vachellii</name>
    <name type="common">Darkbarbel catfish</name>
    <name type="synonym">Pelteobagrus vachellii</name>
    <dbReference type="NCBI Taxonomy" id="175792"/>
    <lineage>
        <taxon>Eukaryota</taxon>
        <taxon>Metazoa</taxon>
        <taxon>Chordata</taxon>
        <taxon>Craniata</taxon>
        <taxon>Vertebrata</taxon>
        <taxon>Euteleostomi</taxon>
        <taxon>Actinopterygii</taxon>
        <taxon>Neopterygii</taxon>
        <taxon>Teleostei</taxon>
        <taxon>Ostariophysi</taxon>
        <taxon>Siluriformes</taxon>
        <taxon>Bagridae</taxon>
        <taxon>Tachysurus</taxon>
    </lineage>
</organism>
<dbReference type="Gene3D" id="1.20.1070.10">
    <property type="entry name" value="Rhodopsin 7-helix transmembrane proteins"/>
    <property type="match status" value="1"/>
</dbReference>
<keyword evidence="2 9" id="KW-0812">Transmembrane</keyword>
<keyword evidence="13" id="KW-1185">Reference proteome</keyword>
<dbReference type="InterPro" id="IPR017452">
    <property type="entry name" value="GPCR_Rhodpsn_7TM"/>
</dbReference>
<comment type="subcellular location">
    <subcellularLocation>
        <location evidence="1">Membrane</location>
        <topology evidence="1">Multi-pass membrane protein</topology>
    </subcellularLocation>
</comment>
<dbReference type="PRINTS" id="PR00237">
    <property type="entry name" value="GPCRRHODOPSN"/>
</dbReference>
<dbReference type="InterPro" id="IPR026234">
    <property type="entry name" value="MRGPCRFAMILY"/>
</dbReference>
<keyword evidence="3 10" id="KW-1133">Transmembrane helix</keyword>
<dbReference type="PROSITE" id="PS50262">
    <property type="entry name" value="G_PROTEIN_RECEP_F1_2"/>
    <property type="match status" value="1"/>
</dbReference>
<dbReference type="GO" id="GO:0004930">
    <property type="term" value="F:G protein-coupled receptor activity"/>
    <property type="evidence" value="ECO:0007669"/>
    <property type="project" value="UniProtKB-KW"/>
</dbReference>
<dbReference type="AlphaFoldDB" id="A0AA88LHX3"/>
<comment type="similarity">
    <text evidence="8">Belongs to the chemokine-like receptor (CMKLR) family.</text>
</comment>
<comment type="caution">
    <text evidence="12">The sequence shown here is derived from an EMBL/GenBank/DDBJ whole genome shotgun (WGS) entry which is preliminary data.</text>
</comment>
<keyword evidence="7 9" id="KW-0807">Transducer</keyword>
<evidence type="ECO:0000256" key="1">
    <source>
        <dbReference type="ARBA" id="ARBA00004141"/>
    </source>
</evidence>
<evidence type="ECO:0000256" key="10">
    <source>
        <dbReference type="SAM" id="Phobius"/>
    </source>
</evidence>
<keyword evidence="5 10" id="KW-0472">Membrane</keyword>
<accession>A0AA88LHX3</accession>
<protein>
    <recommendedName>
        <fullName evidence="11">G-protein coupled receptors family 1 profile domain-containing protein</fullName>
    </recommendedName>
</protein>
<dbReference type="GO" id="GO:0004878">
    <property type="term" value="F:complement component C5a receptor activity"/>
    <property type="evidence" value="ECO:0007669"/>
    <property type="project" value="TreeGrafter"/>
</dbReference>
<dbReference type="InterPro" id="IPR000826">
    <property type="entry name" value="Formyl_rcpt-rel"/>
</dbReference>
<dbReference type="EMBL" id="JAVHJS010000024">
    <property type="protein sequence ID" value="KAK2817868.1"/>
    <property type="molecule type" value="Genomic_DNA"/>
</dbReference>
<dbReference type="GO" id="GO:0006954">
    <property type="term" value="P:inflammatory response"/>
    <property type="evidence" value="ECO:0007669"/>
    <property type="project" value="TreeGrafter"/>
</dbReference>
<evidence type="ECO:0000256" key="4">
    <source>
        <dbReference type="ARBA" id="ARBA00023040"/>
    </source>
</evidence>
<dbReference type="PRINTS" id="PR02108">
    <property type="entry name" value="MRGPCRFAMILY"/>
</dbReference>
<comment type="similarity">
    <text evidence="9">Belongs to the G-protein coupled receptor 1 family.</text>
</comment>
<reference evidence="12" key="1">
    <citation type="submission" date="2023-08" db="EMBL/GenBank/DDBJ databases">
        <title>Pelteobagrus vachellii genome.</title>
        <authorList>
            <person name="Liu H."/>
        </authorList>
    </citation>
    <scope>NUCLEOTIDE SEQUENCE</scope>
    <source>
        <strain evidence="12">PRFRI_2022a</strain>
        <tissue evidence="12">Muscle</tissue>
    </source>
</reference>
<feature type="transmembrane region" description="Helical" evidence="10">
    <location>
        <begin position="209"/>
        <end position="237"/>
    </location>
</feature>
<evidence type="ECO:0000256" key="6">
    <source>
        <dbReference type="ARBA" id="ARBA00023170"/>
    </source>
</evidence>
<dbReference type="Pfam" id="PF00001">
    <property type="entry name" value="7tm_1"/>
    <property type="match status" value="1"/>
</dbReference>
<dbReference type="GO" id="GO:0007200">
    <property type="term" value="P:phospholipase C-activating G protein-coupled receptor signaling pathway"/>
    <property type="evidence" value="ECO:0007669"/>
    <property type="project" value="TreeGrafter"/>
</dbReference>
<keyword evidence="6 9" id="KW-0675">Receptor</keyword>
<dbReference type="SUPFAM" id="SSF81321">
    <property type="entry name" value="Family A G protein-coupled receptor-like"/>
    <property type="match status" value="1"/>
</dbReference>
<evidence type="ECO:0000259" key="11">
    <source>
        <dbReference type="PROSITE" id="PS50262"/>
    </source>
</evidence>
<dbReference type="PANTHER" id="PTHR24225:SF52">
    <property type="entry name" value="C3A ANAPHYLATOXIN CHEMOTACTIC RECEPTOR-LIKE"/>
    <property type="match status" value="1"/>
</dbReference>